<dbReference type="InterPro" id="IPR036977">
    <property type="entry name" value="DNA_primase_Znf_CHC2"/>
</dbReference>
<dbReference type="SUPFAM" id="SSF56731">
    <property type="entry name" value="DNA primase core"/>
    <property type="match status" value="1"/>
</dbReference>
<keyword evidence="17" id="KW-1185">Reference proteome</keyword>
<dbReference type="AlphaFoldDB" id="G2MVF4"/>
<evidence type="ECO:0000256" key="7">
    <source>
        <dbReference type="ARBA" id="ARBA00022771"/>
    </source>
</evidence>
<keyword evidence="8 12" id="KW-0862">Zinc</keyword>
<dbReference type="GO" id="GO:0005524">
    <property type="term" value="F:ATP binding"/>
    <property type="evidence" value="ECO:0007669"/>
    <property type="project" value="InterPro"/>
</dbReference>
<keyword evidence="9" id="KW-0460">Magnesium</keyword>
<evidence type="ECO:0000256" key="4">
    <source>
        <dbReference type="ARBA" id="ARBA00022695"/>
    </source>
</evidence>
<keyword evidence="10 12" id="KW-0238">DNA-binding</keyword>
<dbReference type="GO" id="GO:1990077">
    <property type="term" value="C:primosome complex"/>
    <property type="evidence" value="ECO:0007669"/>
    <property type="project" value="UniProtKB-KW"/>
</dbReference>
<comment type="domain">
    <text evidence="12">Contains an N-terminal zinc-binding domain, a central core domain that contains the primase activity, and a C-terminal DnaB-binding domain.</text>
</comment>
<dbReference type="InterPro" id="IPR030846">
    <property type="entry name" value="DnaG_bac"/>
</dbReference>
<dbReference type="PIRSF" id="PIRSF002811">
    <property type="entry name" value="DnaG"/>
    <property type="match status" value="1"/>
</dbReference>
<dbReference type="PROSITE" id="PS50880">
    <property type="entry name" value="TOPRIM"/>
    <property type="match status" value="1"/>
</dbReference>
<dbReference type="Proteomes" id="UP000008276">
    <property type="component" value="Chromosome"/>
</dbReference>
<dbReference type="GO" id="GO:0006269">
    <property type="term" value="P:DNA replication, synthesis of primer"/>
    <property type="evidence" value="ECO:0007669"/>
    <property type="project" value="UniProtKB-UniRule"/>
</dbReference>
<evidence type="ECO:0000313" key="17">
    <source>
        <dbReference type="Proteomes" id="UP000008276"/>
    </source>
</evidence>
<dbReference type="SUPFAM" id="SSF48024">
    <property type="entry name" value="N-terminal domain of DnaB helicase"/>
    <property type="match status" value="1"/>
</dbReference>
<dbReference type="GO" id="GO:0005737">
    <property type="term" value="C:cytoplasm"/>
    <property type="evidence" value="ECO:0007669"/>
    <property type="project" value="TreeGrafter"/>
</dbReference>
<evidence type="ECO:0000313" key="16">
    <source>
        <dbReference type="EMBL" id="AEM79082.1"/>
    </source>
</evidence>
<dbReference type="PANTHER" id="PTHR30313:SF2">
    <property type="entry name" value="DNA PRIMASE"/>
    <property type="match status" value="1"/>
</dbReference>
<dbReference type="CDD" id="cd03364">
    <property type="entry name" value="TOPRIM_DnaG_primases"/>
    <property type="match status" value="1"/>
</dbReference>
<dbReference type="Gene3D" id="3.90.580.10">
    <property type="entry name" value="Zinc finger, CHC2-type domain"/>
    <property type="match status" value="1"/>
</dbReference>
<dbReference type="eggNOG" id="COG0358">
    <property type="taxonomic scope" value="Bacteria"/>
</dbReference>
<dbReference type="HAMAP" id="MF_00974">
    <property type="entry name" value="DNA_primase_DnaG"/>
    <property type="match status" value="1"/>
</dbReference>
<evidence type="ECO:0000256" key="2">
    <source>
        <dbReference type="ARBA" id="ARBA00022515"/>
    </source>
</evidence>
<keyword evidence="11 12" id="KW-0804">Transcription</keyword>
<dbReference type="InterPro" id="IPR013264">
    <property type="entry name" value="DNAG_N"/>
</dbReference>
<dbReference type="Pfam" id="PF13155">
    <property type="entry name" value="Toprim_2"/>
    <property type="match status" value="1"/>
</dbReference>
<dbReference type="GO" id="GO:0008270">
    <property type="term" value="F:zinc ion binding"/>
    <property type="evidence" value="ECO:0007669"/>
    <property type="project" value="UniProtKB-UniRule"/>
</dbReference>
<evidence type="ECO:0000256" key="11">
    <source>
        <dbReference type="ARBA" id="ARBA00023163"/>
    </source>
</evidence>
<evidence type="ECO:0000256" key="8">
    <source>
        <dbReference type="ARBA" id="ARBA00022833"/>
    </source>
</evidence>
<dbReference type="PANTHER" id="PTHR30313">
    <property type="entry name" value="DNA PRIMASE"/>
    <property type="match status" value="1"/>
</dbReference>
<name>G2MVF4_9THEO</name>
<dbReference type="Pfam" id="PF10410">
    <property type="entry name" value="DnaB_bind"/>
    <property type="match status" value="1"/>
</dbReference>
<dbReference type="InterPro" id="IPR006171">
    <property type="entry name" value="TOPRIM_dom"/>
</dbReference>
<sequence>MAYSREMIEKVIEANDIVDVISEYVELKKAGKEFKGLCPFHREKTPSFMVSQEKQVYHCFGCNASGNVVTFIMDIENLTFKEAIEFLADRVGITLEESQLSDQEYRRKKLIDEIYKINKLAAMYFYNKLFSEEGRQALAYIRKRGLTEATIKKFGIGYSPPQGNGLLNFLKEKGYTESFLVKAGLLSQKNNRYYDRFRNRVMFPIIDVKGNVIGFGGRSIDDSLPKYLNTPETEVFKKGKTLFAINFAKKTQQDKFIIVEGYMDAISLHQAGIDCAVASLGTALTGDQARLIKRYKGNVVIAYDADEAGISAALRGLDILDELNLNIKVLTIPYGKDPDEFIKKEGVEAFNQLIENADSLIEFKAKVYRKNLDLDNPQDRIIYVKKIAKDIAKLSDEVKREVYISSVAKVAQISENAVRTEVARFVNRKIEKNQKNMYMAGKIRHNIYSSSSKISPEKYLIALLLYDNNLYKRVKETITADMLENVKLKPIFEEIMSRLEDGKKTQINDIVYLLQDENLISDFNDIIKAFYESENITEQAIDDIINKILINSLAVKREKIKRAINEAHMLGDIDKERQLLIELQNCEKEMLKIKNG</sequence>
<dbReference type="Pfam" id="PF08275">
    <property type="entry name" value="DNAG_N"/>
    <property type="match status" value="1"/>
</dbReference>
<keyword evidence="3 12" id="KW-0808">Transferase</keyword>
<dbReference type="Gene3D" id="1.10.860.10">
    <property type="entry name" value="DNAb Helicase, Chain A"/>
    <property type="match status" value="1"/>
</dbReference>
<protein>
    <recommendedName>
        <fullName evidence="12 13">DNA primase</fullName>
        <ecNumber evidence="12">2.7.7.101</ecNumber>
    </recommendedName>
</protein>
<evidence type="ECO:0000256" key="5">
    <source>
        <dbReference type="ARBA" id="ARBA00022705"/>
    </source>
</evidence>
<dbReference type="Pfam" id="PF01807">
    <property type="entry name" value="Zn_ribbon_DnaG"/>
    <property type="match status" value="1"/>
</dbReference>
<evidence type="ECO:0000259" key="15">
    <source>
        <dbReference type="PROSITE" id="PS50880"/>
    </source>
</evidence>
<dbReference type="FunFam" id="3.40.1360.10:FF:000002">
    <property type="entry name" value="DNA primase"/>
    <property type="match status" value="1"/>
</dbReference>
<feature type="domain" description="Toprim" evidence="15">
    <location>
        <begin position="254"/>
        <end position="335"/>
    </location>
</feature>
<dbReference type="FunFam" id="3.90.980.10:FF:000001">
    <property type="entry name" value="DNA primase"/>
    <property type="match status" value="1"/>
</dbReference>
<accession>G2MVF4</accession>
<dbReference type="NCBIfam" id="TIGR01391">
    <property type="entry name" value="dnaG"/>
    <property type="match status" value="1"/>
</dbReference>
<dbReference type="InterPro" id="IPR034151">
    <property type="entry name" value="TOPRIM_DnaG_bac"/>
</dbReference>
<dbReference type="KEGG" id="twi:Thewi_1682"/>
<comment type="subunit">
    <text evidence="12">Monomer. Interacts with DnaB.</text>
</comment>
<keyword evidence="6 12" id="KW-0479">Metal-binding</keyword>
<feature type="zinc finger region" description="CHC2-type" evidence="12 14">
    <location>
        <begin position="38"/>
        <end position="62"/>
    </location>
</feature>
<dbReference type="InterPro" id="IPR002694">
    <property type="entry name" value="Znf_CHC2"/>
</dbReference>
<dbReference type="Gene3D" id="3.40.1360.10">
    <property type="match status" value="1"/>
</dbReference>
<dbReference type="InterPro" id="IPR006295">
    <property type="entry name" value="DNA_primase_DnaG"/>
</dbReference>
<keyword evidence="7 12" id="KW-0863">Zinc-finger</keyword>
<dbReference type="GO" id="GO:0003678">
    <property type="term" value="F:DNA helicase activity"/>
    <property type="evidence" value="ECO:0007669"/>
    <property type="project" value="InterPro"/>
</dbReference>
<dbReference type="EC" id="2.7.7.101" evidence="12"/>
<dbReference type="RefSeq" id="WP_014063087.1">
    <property type="nucleotide sequence ID" value="NC_015958.1"/>
</dbReference>
<keyword evidence="2 12" id="KW-0639">Primosome</keyword>
<dbReference type="InterPro" id="IPR036185">
    <property type="entry name" value="DNA_heli_DnaB-like_N_sf"/>
</dbReference>
<proteinExistence type="inferred from homology"/>
<evidence type="ECO:0000256" key="14">
    <source>
        <dbReference type="PIRSR" id="PIRSR002811-1"/>
    </source>
</evidence>
<dbReference type="HOGENOM" id="CLU_013501_3_3_9"/>
<evidence type="ECO:0000256" key="1">
    <source>
        <dbReference type="ARBA" id="ARBA00022478"/>
    </source>
</evidence>
<dbReference type="STRING" id="697303.Thewi_1682"/>
<keyword evidence="4 12" id="KW-0548">Nucleotidyltransferase</keyword>
<gene>
    <name evidence="12" type="primary">dnaG</name>
    <name evidence="16" type="ORF">Thewi_1682</name>
</gene>
<evidence type="ECO:0000256" key="12">
    <source>
        <dbReference type="HAMAP-Rule" id="MF_00974"/>
    </source>
</evidence>
<dbReference type="SUPFAM" id="SSF57783">
    <property type="entry name" value="Zinc beta-ribbon"/>
    <property type="match status" value="1"/>
</dbReference>
<keyword evidence="5 12" id="KW-0235">DNA replication</keyword>
<organism evidence="16 17">
    <name type="scientific">Thermoanaerobacter wiegelii Rt8.B1</name>
    <dbReference type="NCBI Taxonomy" id="697303"/>
    <lineage>
        <taxon>Bacteria</taxon>
        <taxon>Bacillati</taxon>
        <taxon>Bacillota</taxon>
        <taxon>Clostridia</taxon>
        <taxon>Thermoanaerobacterales</taxon>
        <taxon>Thermoanaerobacteraceae</taxon>
        <taxon>Thermoanaerobacter</taxon>
    </lineage>
</organism>
<keyword evidence="1 12" id="KW-0240">DNA-directed RNA polymerase</keyword>
<comment type="function">
    <text evidence="12 13">RNA polymerase that catalyzes the synthesis of short RNA molecules used as primers for DNA polymerase during DNA replication.</text>
</comment>
<evidence type="ECO:0000256" key="10">
    <source>
        <dbReference type="ARBA" id="ARBA00023125"/>
    </source>
</evidence>
<dbReference type="SMART" id="SM00400">
    <property type="entry name" value="ZnF_CHCC"/>
    <property type="match status" value="1"/>
</dbReference>
<dbReference type="EMBL" id="CP002991">
    <property type="protein sequence ID" value="AEM79082.1"/>
    <property type="molecule type" value="Genomic_DNA"/>
</dbReference>
<evidence type="ECO:0000256" key="6">
    <source>
        <dbReference type="ARBA" id="ARBA00022723"/>
    </source>
</evidence>
<dbReference type="InterPro" id="IPR037068">
    <property type="entry name" value="DNA_primase_core_N_sf"/>
</dbReference>
<dbReference type="InterPro" id="IPR050219">
    <property type="entry name" value="DnaG_primase"/>
</dbReference>
<evidence type="ECO:0000256" key="3">
    <source>
        <dbReference type="ARBA" id="ARBA00022679"/>
    </source>
</evidence>
<dbReference type="GO" id="GO:0000428">
    <property type="term" value="C:DNA-directed RNA polymerase complex"/>
    <property type="evidence" value="ECO:0007669"/>
    <property type="project" value="UniProtKB-KW"/>
</dbReference>
<dbReference type="GO" id="GO:0003677">
    <property type="term" value="F:DNA binding"/>
    <property type="evidence" value="ECO:0007669"/>
    <property type="project" value="UniProtKB-KW"/>
</dbReference>
<dbReference type="FunFam" id="3.90.580.10:FF:000001">
    <property type="entry name" value="DNA primase"/>
    <property type="match status" value="1"/>
</dbReference>
<comment type="catalytic activity">
    <reaction evidence="12">
        <text>ssDNA + n NTP = ssDNA/pppN(pN)n-1 hybrid + (n-1) diphosphate.</text>
        <dbReference type="EC" id="2.7.7.101"/>
    </reaction>
</comment>
<comment type="similarity">
    <text evidence="12 13">Belongs to the DnaG primase family.</text>
</comment>
<dbReference type="SMART" id="SM00493">
    <property type="entry name" value="TOPRIM"/>
    <property type="match status" value="1"/>
</dbReference>
<evidence type="ECO:0000256" key="9">
    <source>
        <dbReference type="ARBA" id="ARBA00022842"/>
    </source>
</evidence>
<dbReference type="InterPro" id="IPR019475">
    <property type="entry name" value="DNA_primase_DnaB-bd"/>
</dbReference>
<comment type="cofactor">
    <cofactor evidence="12 13 14">
        <name>Zn(2+)</name>
        <dbReference type="ChEBI" id="CHEBI:29105"/>
    </cofactor>
    <text evidence="12 13 14">Binds 1 zinc ion per monomer.</text>
</comment>
<dbReference type="InterPro" id="IPR016136">
    <property type="entry name" value="DNA_helicase_N/primase_C"/>
</dbReference>
<dbReference type="GO" id="GO:0003899">
    <property type="term" value="F:DNA-directed RNA polymerase activity"/>
    <property type="evidence" value="ECO:0007669"/>
    <property type="project" value="UniProtKB-UniRule"/>
</dbReference>
<reference evidence="16 17" key="1">
    <citation type="submission" date="2011-08" db="EMBL/GenBank/DDBJ databases">
        <title>Complete sequence of Thermoanaerobacter wiegelii Rt8.B1.</title>
        <authorList>
            <consortium name="US DOE Joint Genome Institute"/>
            <person name="Lucas S."/>
            <person name="Han J."/>
            <person name="Lapidus A."/>
            <person name="Cheng J.-F."/>
            <person name="Goodwin L."/>
            <person name="Pitluck S."/>
            <person name="Peters L."/>
            <person name="Mikhailova N."/>
            <person name="Zeytun A."/>
            <person name="Daligault H."/>
            <person name="Detter J.C."/>
            <person name="Han C."/>
            <person name="Tapia R."/>
            <person name="Land M."/>
            <person name="Hauser L."/>
            <person name="Kyrpides N."/>
            <person name="Ivanova N."/>
            <person name="Pagani I."/>
            <person name="Hemme C."/>
            <person name="Woyke T."/>
        </authorList>
    </citation>
    <scope>NUCLEOTIDE SEQUENCE [LARGE SCALE GENOMIC DNA]</scope>
    <source>
        <strain evidence="16 17">Rt8.B1</strain>
    </source>
</reference>
<dbReference type="Gene3D" id="3.90.980.10">
    <property type="entry name" value="DNA primase, catalytic core, N-terminal domain"/>
    <property type="match status" value="1"/>
</dbReference>
<evidence type="ECO:0000256" key="13">
    <source>
        <dbReference type="PIRNR" id="PIRNR002811"/>
    </source>
</evidence>